<dbReference type="Gene3D" id="3.60.21.10">
    <property type="match status" value="1"/>
</dbReference>
<protein>
    <recommendedName>
        <fullName evidence="1">Calcineurin-like phosphoesterase domain-containing protein</fullName>
    </recommendedName>
</protein>
<gene>
    <name evidence="2" type="ORF">V5799_014087</name>
</gene>
<evidence type="ECO:0000313" key="3">
    <source>
        <dbReference type="Proteomes" id="UP001321473"/>
    </source>
</evidence>
<dbReference type="InterPro" id="IPR029052">
    <property type="entry name" value="Metallo-depent_PP-like"/>
</dbReference>
<dbReference type="SUPFAM" id="SSF56300">
    <property type="entry name" value="Metallo-dependent phosphatases"/>
    <property type="match status" value="1"/>
</dbReference>
<dbReference type="InterPro" id="IPR004843">
    <property type="entry name" value="Calcineurin-like_PHP"/>
</dbReference>
<evidence type="ECO:0000313" key="2">
    <source>
        <dbReference type="EMBL" id="KAK8769450.1"/>
    </source>
</evidence>
<dbReference type="GO" id="GO:0047734">
    <property type="term" value="F:CDP-glycerol diphosphatase activity"/>
    <property type="evidence" value="ECO:0007669"/>
    <property type="project" value="TreeGrafter"/>
</dbReference>
<proteinExistence type="predicted"/>
<comment type="caution">
    <text evidence="2">The sequence shown here is derived from an EMBL/GenBank/DDBJ whole genome shotgun (WGS) entry which is preliminary data.</text>
</comment>
<dbReference type="PANTHER" id="PTHR16509:SF1">
    <property type="entry name" value="MANGANESE-DEPENDENT ADP-RIBOSE_CDP-ALCOHOL DIPHOSPHATASE"/>
    <property type="match status" value="1"/>
</dbReference>
<feature type="domain" description="Calcineurin-like phosphoesterase" evidence="1">
    <location>
        <begin position="89"/>
        <end position="349"/>
    </location>
</feature>
<dbReference type="GO" id="GO:0008663">
    <property type="term" value="F:2',3'-cyclic-nucleotide 2'-phosphodiesterase activity"/>
    <property type="evidence" value="ECO:0007669"/>
    <property type="project" value="TreeGrafter"/>
</dbReference>
<dbReference type="Proteomes" id="UP001321473">
    <property type="component" value="Unassembled WGS sequence"/>
</dbReference>
<reference evidence="2 3" key="1">
    <citation type="journal article" date="2023" name="Arcadia Sci">
        <title>De novo assembly of a long-read Amblyomma americanum tick genome.</title>
        <authorList>
            <person name="Chou S."/>
            <person name="Poskanzer K.E."/>
            <person name="Rollins M."/>
            <person name="Thuy-Boun P.S."/>
        </authorList>
    </citation>
    <scope>NUCLEOTIDE SEQUENCE [LARGE SCALE GENOMIC DNA]</scope>
    <source>
        <strain evidence="2">F_SG_1</strain>
        <tissue evidence="2">Salivary glands</tissue>
    </source>
</reference>
<accession>A0AAQ4E417</accession>
<organism evidence="2 3">
    <name type="scientific">Amblyomma americanum</name>
    <name type="common">Lone star tick</name>
    <dbReference type="NCBI Taxonomy" id="6943"/>
    <lineage>
        <taxon>Eukaryota</taxon>
        <taxon>Metazoa</taxon>
        <taxon>Ecdysozoa</taxon>
        <taxon>Arthropoda</taxon>
        <taxon>Chelicerata</taxon>
        <taxon>Arachnida</taxon>
        <taxon>Acari</taxon>
        <taxon>Parasitiformes</taxon>
        <taxon>Ixodida</taxon>
        <taxon>Ixodoidea</taxon>
        <taxon>Ixodidae</taxon>
        <taxon>Amblyomminae</taxon>
        <taxon>Amblyomma</taxon>
    </lineage>
</organism>
<evidence type="ECO:0000259" key="1">
    <source>
        <dbReference type="Pfam" id="PF00149"/>
    </source>
</evidence>
<keyword evidence="3" id="KW-1185">Reference proteome</keyword>
<dbReference type="GO" id="GO:0030145">
    <property type="term" value="F:manganese ion binding"/>
    <property type="evidence" value="ECO:0007669"/>
    <property type="project" value="TreeGrafter"/>
</dbReference>
<dbReference type="AlphaFoldDB" id="A0AAQ4E417"/>
<dbReference type="GO" id="GO:0047631">
    <property type="term" value="F:ADP-ribose diphosphatase activity"/>
    <property type="evidence" value="ECO:0007669"/>
    <property type="project" value="TreeGrafter"/>
</dbReference>
<name>A0AAQ4E417_AMBAM</name>
<dbReference type="Pfam" id="PF00149">
    <property type="entry name" value="Metallophos"/>
    <property type="match status" value="1"/>
</dbReference>
<dbReference type="EMBL" id="JARKHS020022599">
    <property type="protein sequence ID" value="KAK8769450.1"/>
    <property type="molecule type" value="Genomic_DNA"/>
</dbReference>
<dbReference type="PANTHER" id="PTHR16509">
    <property type="match status" value="1"/>
</dbReference>
<sequence length="444" mass="48534">MGGLLPVMYLLATCIKKPTSADVGTSSSSIGGTKKMQCAPAHFFQQGLGEAGQARAYIFQCLGLLPTVRSIRFMMSSVPSLSSEKPLLTFGVLTDVQYADCDDKPAWYDPSLIRYYRNALNQVERAYAHWSRMPGVSLVLQLGDLIDQNNGGCGRGLDRVLSALGGTLPTYHTVGNHELYNCTRRDLVRRYVCPRLLPNWTPPSTDDPVFYYSFSPVPGVKLISLDCFEEGVLGRDPSEPRWQQAAELLSRVHGTWDRGAWEWPDALPGLEKRFIDSNGALSETQLKWLGTELAESDAAGEVVIVFGHLAISPASANSDCLLWNYQDVMDLFEAHPCVALYLCGHTHRCGYATDARGTHYMALAGIIETEPESVAFSTVSVFPDRIEVVGSGREESRTLRIRSTGEGGGGRAVRSFLRGCATAYCSGGRVKDTGVTDGWVAVQN</sequence>